<dbReference type="EMBL" id="KN552291">
    <property type="protein sequence ID" value="KHJ91156.1"/>
    <property type="molecule type" value="Genomic_DNA"/>
</dbReference>
<keyword evidence="3" id="KW-1185">Reference proteome</keyword>
<dbReference type="OrthoDB" id="5805097at2759"/>
<accession>A0A0B1T4X9</accession>
<evidence type="ECO:0000256" key="1">
    <source>
        <dbReference type="SAM" id="MobiDB-lite"/>
    </source>
</evidence>
<organism evidence="2 3">
    <name type="scientific">Oesophagostomum dentatum</name>
    <name type="common">Nodular worm</name>
    <dbReference type="NCBI Taxonomy" id="61180"/>
    <lineage>
        <taxon>Eukaryota</taxon>
        <taxon>Metazoa</taxon>
        <taxon>Ecdysozoa</taxon>
        <taxon>Nematoda</taxon>
        <taxon>Chromadorea</taxon>
        <taxon>Rhabditida</taxon>
        <taxon>Rhabditina</taxon>
        <taxon>Rhabditomorpha</taxon>
        <taxon>Strongyloidea</taxon>
        <taxon>Strongylidae</taxon>
        <taxon>Oesophagostomum</taxon>
    </lineage>
</organism>
<sequence length="162" mass="18609">MAQQDDTCYIPRIRRHKIPTIYPLVAVPTMDHCTCCQSPSGSESSTPVSENEGPPRNPRWNVVRVSRTNGTCSEPEEKFDRSIGDFKSRPEEVSELKAIQLLMNLPSAKKEKEVVQSKRKLPRISHRKLRPSDKLHPMMRIPEEEETIFHGKTKQVRFTLGM</sequence>
<reference evidence="2 3" key="1">
    <citation type="submission" date="2014-03" db="EMBL/GenBank/DDBJ databases">
        <title>Draft genome of the hookworm Oesophagostomum dentatum.</title>
        <authorList>
            <person name="Mitreva M."/>
        </authorList>
    </citation>
    <scope>NUCLEOTIDE SEQUENCE [LARGE SCALE GENOMIC DNA]</scope>
    <source>
        <strain evidence="2 3">OD-Hann</strain>
    </source>
</reference>
<proteinExistence type="predicted"/>
<evidence type="ECO:0000313" key="3">
    <source>
        <dbReference type="Proteomes" id="UP000053660"/>
    </source>
</evidence>
<dbReference type="Proteomes" id="UP000053660">
    <property type="component" value="Unassembled WGS sequence"/>
</dbReference>
<feature type="compositionally biased region" description="Low complexity" evidence="1">
    <location>
        <begin position="38"/>
        <end position="50"/>
    </location>
</feature>
<name>A0A0B1T4X9_OESDE</name>
<protein>
    <submittedName>
        <fullName evidence="2">Uncharacterized protein</fullName>
    </submittedName>
</protein>
<evidence type="ECO:0000313" key="2">
    <source>
        <dbReference type="EMBL" id="KHJ91156.1"/>
    </source>
</evidence>
<gene>
    <name evidence="2" type="ORF">OESDEN_08986</name>
</gene>
<feature type="region of interest" description="Disordered" evidence="1">
    <location>
        <begin position="36"/>
        <end position="61"/>
    </location>
</feature>
<dbReference type="AlphaFoldDB" id="A0A0B1T4X9"/>